<keyword evidence="3" id="KW-0285">Flavoprotein</keyword>
<dbReference type="Gene3D" id="3.30.410.40">
    <property type="match status" value="1"/>
</dbReference>
<dbReference type="Proteomes" id="UP000199076">
    <property type="component" value="Unassembled WGS sequence"/>
</dbReference>
<feature type="domain" description="Glucose-methanol-choline oxidoreductase N-terminal" evidence="6">
    <location>
        <begin position="130"/>
        <end position="153"/>
    </location>
</feature>
<feature type="domain" description="Glucose-methanol-choline oxidoreductase N-terminal" evidence="7">
    <location>
        <begin position="307"/>
        <end position="321"/>
    </location>
</feature>
<dbReference type="InterPro" id="IPR000172">
    <property type="entry name" value="GMC_OxRdtase_N"/>
</dbReference>
<dbReference type="SUPFAM" id="SSF51905">
    <property type="entry name" value="FAD/NAD(P)-binding domain"/>
    <property type="match status" value="1"/>
</dbReference>
<dbReference type="GO" id="GO:0050660">
    <property type="term" value="F:flavin adenine dinucleotide binding"/>
    <property type="evidence" value="ECO:0007669"/>
    <property type="project" value="InterPro"/>
</dbReference>
<organism evidence="8 9">
    <name type="scientific">Halorientalis regularis</name>
    <dbReference type="NCBI Taxonomy" id="660518"/>
    <lineage>
        <taxon>Archaea</taxon>
        <taxon>Methanobacteriati</taxon>
        <taxon>Methanobacteriota</taxon>
        <taxon>Stenosarchaea group</taxon>
        <taxon>Halobacteria</taxon>
        <taxon>Halobacteriales</taxon>
        <taxon>Haloarculaceae</taxon>
        <taxon>Halorientalis</taxon>
    </lineage>
</organism>
<evidence type="ECO:0000256" key="2">
    <source>
        <dbReference type="ARBA" id="ARBA00010790"/>
    </source>
</evidence>
<dbReference type="Pfam" id="PF00732">
    <property type="entry name" value="GMC_oxred_N"/>
    <property type="match status" value="1"/>
</dbReference>
<gene>
    <name evidence="8" type="ORF">SAMN05216218_105259</name>
</gene>
<dbReference type="Gene3D" id="3.50.50.60">
    <property type="entry name" value="FAD/NAD(P)-binding domain"/>
    <property type="match status" value="1"/>
</dbReference>
<dbReference type="AlphaFoldDB" id="A0A1G7KD21"/>
<keyword evidence="9" id="KW-1185">Reference proteome</keyword>
<dbReference type="Pfam" id="PF05199">
    <property type="entry name" value="GMC_oxred_C"/>
    <property type="match status" value="1"/>
</dbReference>
<evidence type="ECO:0000256" key="4">
    <source>
        <dbReference type="ARBA" id="ARBA00022827"/>
    </source>
</evidence>
<dbReference type="PROSITE" id="PS00624">
    <property type="entry name" value="GMC_OXRED_2"/>
    <property type="match status" value="1"/>
</dbReference>
<proteinExistence type="inferred from homology"/>
<evidence type="ECO:0000259" key="7">
    <source>
        <dbReference type="PROSITE" id="PS00624"/>
    </source>
</evidence>
<feature type="region of interest" description="Disordered" evidence="5">
    <location>
        <begin position="182"/>
        <end position="201"/>
    </location>
</feature>
<dbReference type="SUPFAM" id="SSF54373">
    <property type="entry name" value="FAD-linked reductases, C-terminal domain"/>
    <property type="match status" value="1"/>
</dbReference>
<reference evidence="9" key="1">
    <citation type="submission" date="2016-10" db="EMBL/GenBank/DDBJ databases">
        <authorList>
            <person name="Varghese N."/>
            <person name="Submissions S."/>
        </authorList>
    </citation>
    <scope>NUCLEOTIDE SEQUENCE [LARGE SCALE GENOMIC DNA]</scope>
    <source>
        <strain evidence="9">IBRC-M 10760</strain>
    </source>
</reference>
<accession>A0A1G7KD21</accession>
<evidence type="ECO:0000256" key="5">
    <source>
        <dbReference type="SAM" id="MobiDB-lite"/>
    </source>
</evidence>
<comment type="cofactor">
    <cofactor evidence="1">
        <name>FAD</name>
        <dbReference type="ChEBI" id="CHEBI:57692"/>
    </cofactor>
</comment>
<dbReference type="InterPro" id="IPR007867">
    <property type="entry name" value="GMC_OxRtase_C"/>
</dbReference>
<evidence type="ECO:0000259" key="6">
    <source>
        <dbReference type="PROSITE" id="PS00623"/>
    </source>
</evidence>
<comment type="similarity">
    <text evidence="2">Belongs to the GMC oxidoreductase family.</text>
</comment>
<evidence type="ECO:0000256" key="3">
    <source>
        <dbReference type="ARBA" id="ARBA00022630"/>
    </source>
</evidence>
<protein>
    <submittedName>
        <fullName evidence="8">Choline dehydrogenase</fullName>
    </submittedName>
</protein>
<dbReference type="InterPro" id="IPR036188">
    <property type="entry name" value="FAD/NAD-bd_sf"/>
</dbReference>
<dbReference type="GO" id="GO:0016614">
    <property type="term" value="F:oxidoreductase activity, acting on CH-OH group of donors"/>
    <property type="evidence" value="ECO:0007669"/>
    <property type="project" value="InterPro"/>
</dbReference>
<dbReference type="PROSITE" id="PS00623">
    <property type="entry name" value="GMC_OXRED_1"/>
    <property type="match status" value="1"/>
</dbReference>
<dbReference type="PANTHER" id="PTHR11552">
    <property type="entry name" value="GLUCOSE-METHANOL-CHOLINE GMC OXIDOREDUCTASE"/>
    <property type="match status" value="1"/>
</dbReference>
<evidence type="ECO:0000313" key="8">
    <source>
        <dbReference type="EMBL" id="SDF35085.1"/>
    </source>
</evidence>
<sequence>MPPVLFSRGPSQRGYGDALHLLGEASRLPTERVGPVTATVERDAEVVCMSGYEYVVVGGGSAGCVLANRLSADGEDVLLLEAGQDWRADTVDETVLTGNFMDLLAADRMVWPELEATLSSAKPPERYYVGKGLGGGSAVNGQLWLWPPLADFDRWVAAGCAGWSAEEMAGRLRQCEADELGDRAHHGRDGPTPVWRPRPERDEWGPVDHAFRDAAVALGHPVAPDFDLNAPDTTGLGATPRNVEDGVRVSTKQAYLDPVRERDNLTVRTGALVDRVRFDGRVATGVEALVDGTRQSYEADTVVLSAGAIYTPTILVRSGIGPRAQVAAVDAPLRSARPGLGRVIDHPLLALSFPLEPDARVDDPSGFFASTILFWQADLPYSRPRELHALARNFTETNREGAQRGGLVIGMFDTHSQGRVEVTSADPRDDPAVDVGMLSDRRDLVRLREGVKHAVELLDTEPMRSIRAGPPVLETHDGSAEPIDVSDDAALEDQIKRNVAQYYHPVGTCRMGALDDPGAVVTPQCQVGGVEDLFVVDASIMPTTVRAHTNLATVALAERAVEFLTV</sequence>
<dbReference type="PANTHER" id="PTHR11552:SF147">
    <property type="entry name" value="CHOLINE DEHYDROGENASE, MITOCHONDRIAL"/>
    <property type="match status" value="1"/>
</dbReference>
<dbReference type="PIRSF" id="PIRSF000137">
    <property type="entry name" value="Alcohol_oxidase"/>
    <property type="match status" value="1"/>
</dbReference>
<evidence type="ECO:0000256" key="1">
    <source>
        <dbReference type="ARBA" id="ARBA00001974"/>
    </source>
</evidence>
<keyword evidence="4" id="KW-0274">FAD</keyword>
<name>A0A1G7KD21_9EURY</name>
<evidence type="ECO:0000313" key="9">
    <source>
        <dbReference type="Proteomes" id="UP000199076"/>
    </source>
</evidence>
<dbReference type="InterPro" id="IPR012132">
    <property type="entry name" value="GMC_OxRdtase"/>
</dbReference>
<dbReference type="EMBL" id="FNBK01000005">
    <property type="protein sequence ID" value="SDF35085.1"/>
    <property type="molecule type" value="Genomic_DNA"/>
</dbReference>